<dbReference type="Proteomes" id="UP000594586">
    <property type="component" value="Chromosome"/>
</dbReference>
<dbReference type="PROSITE" id="PS00903">
    <property type="entry name" value="CYT_DCMP_DEAMINASES_1"/>
    <property type="match status" value="1"/>
</dbReference>
<evidence type="ECO:0000313" key="5">
    <source>
        <dbReference type="Proteomes" id="UP000594586"/>
    </source>
</evidence>
<dbReference type="KEGG" id="cqn:G7Y29_07005"/>
<evidence type="ECO:0000259" key="3">
    <source>
        <dbReference type="PROSITE" id="PS51747"/>
    </source>
</evidence>
<organism evidence="4 5">
    <name type="scientific">Corynebacterium qintianiae</name>
    <dbReference type="NCBI Taxonomy" id="2709392"/>
    <lineage>
        <taxon>Bacteria</taxon>
        <taxon>Bacillati</taxon>
        <taxon>Actinomycetota</taxon>
        <taxon>Actinomycetes</taxon>
        <taxon>Mycobacteriales</taxon>
        <taxon>Corynebacteriaceae</taxon>
        <taxon>Corynebacterium</taxon>
    </lineage>
</organism>
<proteinExistence type="predicted"/>
<dbReference type="Gene3D" id="3.40.140.10">
    <property type="entry name" value="Cytidine Deaminase, domain 2"/>
    <property type="match status" value="1"/>
</dbReference>
<dbReference type="GO" id="GO:0008270">
    <property type="term" value="F:zinc ion binding"/>
    <property type="evidence" value="ECO:0007669"/>
    <property type="project" value="InterPro"/>
</dbReference>
<keyword evidence="2" id="KW-0862">Zinc</keyword>
<dbReference type="RefSeq" id="WP_165002589.1">
    <property type="nucleotide sequence ID" value="NZ_CP064955.1"/>
</dbReference>
<reference evidence="4 5" key="1">
    <citation type="submission" date="2020-11" db="EMBL/GenBank/DDBJ databases">
        <title>Corynebacterium sp. MC1420.</title>
        <authorList>
            <person name="Zhou J."/>
        </authorList>
    </citation>
    <scope>NUCLEOTIDE SEQUENCE [LARGE SCALE GENOMIC DNA]</scope>
    <source>
        <strain evidence="4 5">MC1420</strain>
    </source>
</reference>
<dbReference type="PROSITE" id="PS51747">
    <property type="entry name" value="CYT_DCMP_DEAMINASES_2"/>
    <property type="match status" value="1"/>
</dbReference>
<sequence length="153" mass="16339">MARDLLQRAIDIATESASTDGGPFGCVVVTSSGGVYEGRNDVVAAVDPTAHAEIQAIRKACCAENTHDLSGAVLYASGEPCPMCFAAIHWARIDEVYFAATHDQAAAAGFDDSFISDVACGRVADPLPFTHMPNNRDNAPFEAWECNPDRVEY</sequence>
<keyword evidence="1" id="KW-0479">Metal-binding</keyword>
<feature type="domain" description="CMP/dCMP-type deaminase" evidence="3">
    <location>
        <begin position="1"/>
        <end position="117"/>
    </location>
</feature>
<dbReference type="GO" id="GO:0006152">
    <property type="term" value="P:purine nucleoside catabolic process"/>
    <property type="evidence" value="ECO:0007669"/>
    <property type="project" value="TreeGrafter"/>
</dbReference>
<accession>A0A7T0PF51</accession>
<gene>
    <name evidence="4" type="ORF">G7Y29_07005</name>
</gene>
<evidence type="ECO:0000256" key="2">
    <source>
        <dbReference type="ARBA" id="ARBA00022833"/>
    </source>
</evidence>
<evidence type="ECO:0000256" key="1">
    <source>
        <dbReference type="ARBA" id="ARBA00022723"/>
    </source>
</evidence>
<dbReference type="AlphaFoldDB" id="A0A7T0PF51"/>
<dbReference type="PANTHER" id="PTHR11079:SF161">
    <property type="entry name" value="CMP_DCMP-TYPE DEAMINASE DOMAIN-CONTAINING PROTEIN"/>
    <property type="match status" value="1"/>
</dbReference>
<keyword evidence="5" id="KW-1185">Reference proteome</keyword>
<dbReference type="GO" id="GO:0047974">
    <property type="term" value="F:guanosine deaminase activity"/>
    <property type="evidence" value="ECO:0007669"/>
    <property type="project" value="TreeGrafter"/>
</dbReference>
<dbReference type="InterPro" id="IPR016193">
    <property type="entry name" value="Cytidine_deaminase-like"/>
</dbReference>
<dbReference type="InterPro" id="IPR002125">
    <property type="entry name" value="CMP_dCMP_dom"/>
</dbReference>
<dbReference type="EMBL" id="CP064955">
    <property type="protein sequence ID" value="QPK82632.1"/>
    <property type="molecule type" value="Genomic_DNA"/>
</dbReference>
<dbReference type="SUPFAM" id="SSF53927">
    <property type="entry name" value="Cytidine deaminase-like"/>
    <property type="match status" value="1"/>
</dbReference>
<dbReference type="CDD" id="cd01285">
    <property type="entry name" value="nucleoside_deaminase"/>
    <property type="match status" value="1"/>
</dbReference>
<dbReference type="Pfam" id="PF00383">
    <property type="entry name" value="dCMP_cyt_deam_1"/>
    <property type="match status" value="1"/>
</dbReference>
<protein>
    <submittedName>
        <fullName evidence="4">Nucleoside deaminase</fullName>
    </submittedName>
</protein>
<evidence type="ECO:0000313" key="4">
    <source>
        <dbReference type="EMBL" id="QPK82632.1"/>
    </source>
</evidence>
<dbReference type="PANTHER" id="PTHR11079">
    <property type="entry name" value="CYTOSINE DEAMINASE FAMILY MEMBER"/>
    <property type="match status" value="1"/>
</dbReference>
<dbReference type="InterPro" id="IPR016192">
    <property type="entry name" value="APOBEC/CMP_deaminase_Zn-bd"/>
</dbReference>
<name>A0A7T0PF51_9CORY</name>